<evidence type="ECO:0000259" key="8">
    <source>
        <dbReference type="PROSITE" id="PS50268"/>
    </source>
</evidence>
<dbReference type="InterPro" id="IPR015919">
    <property type="entry name" value="Cadherin-like_sf"/>
</dbReference>
<gene>
    <name evidence="9" type="ORF">METZ01_LOCUS264545</name>
</gene>
<dbReference type="GO" id="GO:0045296">
    <property type="term" value="F:cadherin binding"/>
    <property type="evidence" value="ECO:0007669"/>
    <property type="project" value="TreeGrafter"/>
</dbReference>
<keyword evidence="3" id="KW-0732">Signal</keyword>
<dbReference type="InterPro" id="IPR036439">
    <property type="entry name" value="Dockerin_dom_sf"/>
</dbReference>
<dbReference type="GO" id="GO:0004553">
    <property type="term" value="F:hydrolase activity, hydrolyzing O-glycosyl compounds"/>
    <property type="evidence" value="ECO:0007669"/>
    <property type="project" value="InterPro"/>
</dbReference>
<dbReference type="InterPro" id="IPR039808">
    <property type="entry name" value="Cadherin"/>
</dbReference>
<dbReference type="AlphaFoldDB" id="A0A382JM31"/>
<keyword evidence="6" id="KW-1133">Transmembrane helix</keyword>
<evidence type="ECO:0000256" key="3">
    <source>
        <dbReference type="ARBA" id="ARBA00022729"/>
    </source>
</evidence>
<protein>
    <recommendedName>
        <fullName evidence="8">Cadherin domain-containing protein</fullName>
    </recommendedName>
</protein>
<dbReference type="GO" id="GO:0016339">
    <property type="term" value="P:calcium-dependent cell-cell adhesion via plasma membrane cell adhesion molecules"/>
    <property type="evidence" value="ECO:0007669"/>
    <property type="project" value="TreeGrafter"/>
</dbReference>
<evidence type="ECO:0000256" key="7">
    <source>
        <dbReference type="ARBA" id="ARBA00023136"/>
    </source>
</evidence>
<dbReference type="GO" id="GO:0016342">
    <property type="term" value="C:catenin complex"/>
    <property type="evidence" value="ECO:0007669"/>
    <property type="project" value="TreeGrafter"/>
</dbReference>
<feature type="non-terminal residue" evidence="9">
    <location>
        <position position="392"/>
    </location>
</feature>
<dbReference type="CDD" id="cd14256">
    <property type="entry name" value="Dockerin_I"/>
    <property type="match status" value="1"/>
</dbReference>
<dbReference type="InterPro" id="IPR002126">
    <property type="entry name" value="Cadherin-like_dom"/>
</dbReference>
<dbReference type="Gene3D" id="2.60.40.60">
    <property type="entry name" value="Cadherins"/>
    <property type="match status" value="1"/>
</dbReference>
<dbReference type="GO" id="GO:0000272">
    <property type="term" value="P:polysaccharide catabolic process"/>
    <property type="evidence" value="ECO:0007669"/>
    <property type="project" value="InterPro"/>
</dbReference>
<evidence type="ECO:0000256" key="6">
    <source>
        <dbReference type="ARBA" id="ARBA00022989"/>
    </source>
</evidence>
<dbReference type="GO" id="GO:0034332">
    <property type="term" value="P:adherens junction organization"/>
    <property type="evidence" value="ECO:0007669"/>
    <property type="project" value="TreeGrafter"/>
</dbReference>
<dbReference type="GO" id="GO:0000902">
    <property type="term" value="P:cell morphogenesis"/>
    <property type="evidence" value="ECO:0007669"/>
    <property type="project" value="TreeGrafter"/>
</dbReference>
<dbReference type="PANTHER" id="PTHR24027">
    <property type="entry name" value="CADHERIN-23"/>
    <property type="match status" value="1"/>
</dbReference>
<evidence type="ECO:0000256" key="4">
    <source>
        <dbReference type="ARBA" id="ARBA00022737"/>
    </source>
</evidence>
<dbReference type="GO" id="GO:0005912">
    <property type="term" value="C:adherens junction"/>
    <property type="evidence" value="ECO:0007669"/>
    <property type="project" value="TreeGrafter"/>
</dbReference>
<evidence type="ECO:0000256" key="1">
    <source>
        <dbReference type="ARBA" id="ARBA00004167"/>
    </source>
</evidence>
<name>A0A382JM31_9ZZZZ</name>
<dbReference type="Pfam" id="PF00404">
    <property type="entry name" value="Dockerin_1"/>
    <property type="match status" value="1"/>
</dbReference>
<dbReference type="EMBL" id="UINC01074470">
    <property type="protein sequence ID" value="SVC11691.1"/>
    <property type="molecule type" value="Genomic_DNA"/>
</dbReference>
<organism evidence="9">
    <name type="scientific">marine metagenome</name>
    <dbReference type="NCBI Taxonomy" id="408172"/>
    <lineage>
        <taxon>unclassified sequences</taxon>
        <taxon>metagenomes</taxon>
        <taxon>ecological metagenomes</taxon>
    </lineage>
</organism>
<keyword evidence="5" id="KW-0106">Calcium</keyword>
<dbReference type="GO" id="GO:0007156">
    <property type="term" value="P:homophilic cell adhesion via plasma membrane adhesion molecules"/>
    <property type="evidence" value="ECO:0007669"/>
    <property type="project" value="InterPro"/>
</dbReference>
<dbReference type="GO" id="GO:0044331">
    <property type="term" value="P:cell-cell adhesion mediated by cadherin"/>
    <property type="evidence" value="ECO:0007669"/>
    <property type="project" value="TreeGrafter"/>
</dbReference>
<dbReference type="PANTHER" id="PTHR24027:SF422">
    <property type="entry name" value="CADHERIN DOMAIN-CONTAINING PROTEIN"/>
    <property type="match status" value="1"/>
</dbReference>
<dbReference type="SUPFAM" id="SSF63446">
    <property type="entry name" value="Type I dockerin domain"/>
    <property type="match status" value="1"/>
</dbReference>
<keyword evidence="2" id="KW-0812">Transmembrane</keyword>
<evidence type="ECO:0000256" key="5">
    <source>
        <dbReference type="ARBA" id="ARBA00022837"/>
    </source>
</evidence>
<keyword evidence="7" id="KW-0472">Membrane</keyword>
<dbReference type="SUPFAM" id="SSF49313">
    <property type="entry name" value="Cadherin-like"/>
    <property type="match status" value="1"/>
</dbReference>
<evidence type="ECO:0000313" key="9">
    <source>
        <dbReference type="EMBL" id="SVC11691.1"/>
    </source>
</evidence>
<keyword evidence="4" id="KW-0677">Repeat</keyword>
<sequence>MTLTFTYAGTDKPIAGVRITMTESDGTVTILTTDVNGQVTLPTTSNTYTLSASLAETGEDPVDLLDAIWILQHSGELRTLTADQQKAADVNGDGEVDLLDAIYILQHSGELRTLTPNLVFLDADTGNPLSETTFSSTDTPSITVIRTGDVDQSFDPWDGGILLNTYSFNENAAGVSVGDITVVGLDAGAGFTYSLSGEDARFFEITTAGVLKLKDGFEADYERDADYEITITAENDAGESLSTAINLNVNDVAEAVGAAYIVSGRNFTYYLNNHEGAIAITVPEKEANEEVYLFTINLVDADESGTYNLIVKSDQHNDVSDYFRFDASTGAVYLRAGHAVDFETYDWMQPGQYYYWDYYYNNYIGLPHYHAGTDIIYGGIDYLTFDISDENG</sequence>
<dbReference type="InterPro" id="IPR002105">
    <property type="entry name" value="Dockerin_1_rpt"/>
</dbReference>
<accession>A0A382JM31</accession>
<dbReference type="GO" id="GO:0008013">
    <property type="term" value="F:beta-catenin binding"/>
    <property type="evidence" value="ECO:0007669"/>
    <property type="project" value="TreeGrafter"/>
</dbReference>
<reference evidence="9" key="1">
    <citation type="submission" date="2018-05" db="EMBL/GenBank/DDBJ databases">
        <authorList>
            <person name="Lanie J.A."/>
            <person name="Ng W.-L."/>
            <person name="Kazmierczak K.M."/>
            <person name="Andrzejewski T.M."/>
            <person name="Davidsen T.M."/>
            <person name="Wayne K.J."/>
            <person name="Tettelin H."/>
            <person name="Glass J.I."/>
            <person name="Rusch D."/>
            <person name="Podicherti R."/>
            <person name="Tsui H.-C.T."/>
            <person name="Winkler M.E."/>
        </authorList>
    </citation>
    <scope>NUCLEOTIDE SEQUENCE</scope>
</reference>
<dbReference type="GO" id="GO:0005509">
    <property type="term" value="F:calcium ion binding"/>
    <property type="evidence" value="ECO:0007669"/>
    <property type="project" value="InterPro"/>
</dbReference>
<dbReference type="GO" id="GO:0007043">
    <property type="term" value="P:cell-cell junction assembly"/>
    <property type="evidence" value="ECO:0007669"/>
    <property type="project" value="TreeGrafter"/>
</dbReference>
<feature type="domain" description="Cadherin" evidence="8">
    <location>
        <begin position="174"/>
        <end position="260"/>
    </location>
</feature>
<dbReference type="GO" id="GO:0016477">
    <property type="term" value="P:cell migration"/>
    <property type="evidence" value="ECO:0007669"/>
    <property type="project" value="TreeGrafter"/>
</dbReference>
<dbReference type="Gene3D" id="1.10.1330.10">
    <property type="entry name" value="Dockerin domain"/>
    <property type="match status" value="1"/>
</dbReference>
<evidence type="ECO:0000256" key="2">
    <source>
        <dbReference type="ARBA" id="ARBA00022692"/>
    </source>
</evidence>
<dbReference type="PROSITE" id="PS50268">
    <property type="entry name" value="CADHERIN_2"/>
    <property type="match status" value="1"/>
</dbReference>
<comment type="subcellular location">
    <subcellularLocation>
        <location evidence="1">Membrane</location>
        <topology evidence="1">Single-pass membrane protein</topology>
    </subcellularLocation>
</comment>
<dbReference type="CDD" id="cd11304">
    <property type="entry name" value="Cadherin_repeat"/>
    <property type="match status" value="1"/>
</dbReference>
<proteinExistence type="predicted"/>